<dbReference type="InterPro" id="IPR041698">
    <property type="entry name" value="Methyltransf_25"/>
</dbReference>
<dbReference type="PANTHER" id="PTHR43861">
    <property type="entry name" value="TRANS-ACONITATE 2-METHYLTRANSFERASE-RELATED"/>
    <property type="match status" value="1"/>
</dbReference>
<evidence type="ECO:0000259" key="2">
    <source>
        <dbReference type="Pfam" id="PF13649"/>
    </source>
</evidence>
<gene>
    <name evidence="3" type="ORF">M6B22_18690</name>
</gene>
<dbReference type="RefSeq" id="WP_269443075.1">
    <property type="nucleotide sequence ID" value="NZ_CP097463.1"/>
</dbReference>
<reference evidence="3" key="1">
    <citation type="submission" date="2022-05" db="EMBL/GenBank/DDBJ databases">
        <title>Jatrophihabitans sp. SB3-54 whole genome sequence.</title>
        <authorList>
            <person name="Suh M.K."/>
            <person name="Eom M.K."/>
            <person name="Kim J.S."/>
            <person name="Kim H.S."/>
            <person name="Do H.E."/>
            <person name="Shin Y.K."/>
            <person name="Lee J.-S."/>
        </authorList>
    </citation>
    <scope>NUCLEOTIDE SEQUENCE</scope>
    <source>
        <strain evidence="3">SB3-54</strain>
    </source>
</reference>
<keyword evidence="4" id="KW-1185">Reference proteome</keyword>
<dbReference type="SUPFAM" id="SSF53335">
    <property type="entry name" value="S-adenosyl-L-methionine-dependent methyltransferases"/>
    <property type="match status" value="1"/>
</dbReference>
<dbReference type="EMBL" id="CP097463">
    <property type="protein sequence ID" value="WAX56539.1"/>
    <property type="molecule type" value="Genomic_DNA"/>
</dbReference>
<dbReference type="GO" id="GO:0008168">
    <property type="term" value="F:methyltransferase activity"/>
    <property type="evidence" value="ECO:0007669"/>
    <property type="project" value="UniProtKB-KW"/>
</dbReference>
<dbReference type="InterPro" id="IPR029063">
    <property type="entry name" value="SAM-dependent_MTases_sf"/>
</dbReference>
<dbReference type="Pfam" id="PF13649">
    <property type="entry name" value="Methyltransf_25"/>
    <property type="match status" value="1"/>
</dbReference>
<organism evidence="3 4">
    <name type="scientific">Jatrophihabitans cynanchi</name>
    <dbReference type="NCBI Taxonomy" id="2944128"/>
    <lineage>
        <taxon>Bacteria</taxon>
        <taxon>Bacillati</taxon>
        <taxon>Actinomycetota</taxon>
        <taxon>Actinomycetes</taxon>
        <taxon>Jatrophihabitantales</taxon>
        <taxon>Jatrophihabitantaceae</taxon>
        <taxon>Jatrophihabitans</taxon>
    </lineage>
</organism>
<feature type="domain" description="Methyltransferase" evidence="2">
    <location>
        <begin position="37"/>
        <end position="130"/>
    </location>
</feature>
<keyword evidence="1" id="KW-0808">Transferase</keyword>
<sequence length="200" mass="21378">MNADTWDERYAASELVWGAAPNRWVEQECAALDPGTVLDLACGEGRNALWLAELGWRVSAVDFSAVGLQKGGAAELRTAVGHPIEWICADVTRYRHRQPVDLVLISYLQVIAAERRAVVRTAAQSLTAGGVLLVVAHHSLNLTAGTGGPQDATVLYSAEDLVEDLDGTGLGIDKAEQVLRPVDGAPRPAIDTLLRAHRPA</sequence>
<name>A0ABY7JVY0_9ACTN</name>
<dbReference type="Proteomes" id="UP001164693">
    <property type="component" value="Chromosome"/>
</dbReference>
<evidence type="ECO:0000313" key="3">
    <source>
        <dbReference type="EMBL" id="WAX56539.1"/>
    </source>
</evidence>
<dbReference type="PANTHER" id="PTHR43861:SF3">
    <property type="entry name" value="PUTATIVE (AFU_ORTHOLOGUE AFUA_2G14390)-RELATED"/>
    <property type="match status" value="1"/>
</dbReference>
<dbReference type="GO" id="GO:0032259">
    <property type="term" value="P:methylation"/>
    <property type="evidence" value="ECO:0007669"/>
    <property type="project" value="UniProtKB-KW"/>
</dbReference>
<evidence type="ECO:0000313" key="4">
    <source>
        <dbReference type="Proteomes" id="UP001164693"/>
    </source>
</evidence>
<accession>A0ABY7JVY0</accession>
<protein>
    <submittedName>
        <fullName evidence="3">Class I SAM-dependent methyltransferase</fullName>
    </submittedName>
</protein>
<evidence type="ECO:0000256" key="1">
    <source>
        <dbReference type="ARBA" id="ARBA00022679"/>
    </source>
</evidence>
<proteinExistence type="predicted"/>
<keyword evidence="3" id="KW-0489">Methyltransferase</keyword>
<dbReference type="Gene3D" id="3.40.50.150">
    <property type="entry name" value="Vaccinia Virus protein VP39"/>
    <property type="match status" value="1"/>
</dbReference>
<dbReference type="CDD" id="cd02440">
    <property type="entry name" value="AdoMet_MTases"/>
    <property type="match status" value="1"/>
</dbReference>